<name>A0A2G2Y8Z3_CAPAN</name>
<dbReference type="AlphaFoldDB" id="A0A2G2Y8Z3"/>
<evidence type="ECO:0000313" key="2">
    <source>
        <dbReference type="Proteomes" id="UP000222542"/>
    </source>
</evidence>
<proteinExistence type="predicted"/>
<organism evidence="1 2">
    <name type="scientific">Capsicum annuum</name>
    <name type="common">Capsicum pepper</name>
    <dbReference type="NCBI Taxonomy" id="4072"/>
    <lineage>
        <taxon>Eukaryota</taxon>
        <taxon>Viridiplantae</taxon>
        <taxon>Streptophyta</taxon>
        <taxon>Embryophyta</taxon>
        <taxon>Tracheophyta</taxon>
        <taxon>Spermatophyta</taxon>
        <taxon>Magnoliopsida</taxon>
        <taxon>eudicotyledons</taxon>
        <taxon>Gunneridae</taxon>
        <taxon>Pentapetalae</taxon>
        <taxon>asterids</taxon>
        <taxon>lamiids</taxon>
        <taxon>Solanales</taxon>
        <taxon>Solanaceae</taxon>
        <taxon>Solanoideae</taxon>
        <taxon>Capsiceae</taxon>
        <taxon>Capsicum</taxon>
    </lineage>
</organism>
<dbReference type="EMBL" id="AYRZ02000012">
    <property type="protein sequence ID" value="PHT66227.1"/>
    <property type="molecule type" value="Genomic_DNA"/>
</dbReference>
<comment type="caution">
    <text evidence="1">The sequence shown here is derived from an EMBL/GenBank/DDBJ whole genome shotgun (WGS) entry which is preliminary data.</text>
</comment>
<protein>
    <recommendedName>
        <fullName evidence="3">Helitron helicase-like domain-containing protein</fullName>
    </recommendedName>
</protein>
<evidence type="ECO:0000313" key="1">
    <source>
        <dbReference type="EMBL" id="PHT66227.1"/>
    </source>
</evidence>
<dbReference type="Proteomes" id="UP000222542">
    <property type="component" value="Unassembled WGS sequence"/>
</dbReference>
<dbReference type="STRING" id="4072.A0A2G2Y8Z3"/>
<evidence type="ECO:0008006" key="3">
    <source>
        <dbReference type="Google" id="ProtNLM"/>
    </source>
</evidence>
<dbReference type="OMA" id="QGPTSYK"/>
<gene>
    <name evidence="1" type="ORF">T459_30652</name>
</gene>
<dbReference type="PANTHER" id="PTHR10492:SF100">
    <property type="entry name" value="ATP-DEPENDENT DNA HELICASE"/>
    <property type="match status" value="1"/>
</dbReference>
<sequence length="239" mass="28636">MIKKTMLIEFFYMNKTNDNAKELNLLYQEFPQYFVWSSTDKFWALRKQRSAIGRIITCHPTEEERYYLRLLLAHVQGPTSYKNFRIVNEEPCNTFRKAVQGPTSYKNFRIVNEEPCNTFRKAVEKRGFLYSNNSLIECMSEVETYQMLYSLRHLFATLLVFCNPTNPRELWEQFEESMSEDYKLLQNTRKKEIRYQVLNHINDILHSMSHTVNEYQLIQETIRPSMAAKDAKEIHLKEL</sequence>
<accession>A0A2G2Y8Z3</accession>
<reference evidence="1 2" key="2">
    <citation type="journal article" date="2017" name="Genome Biol.">
        <title>New reference genome sequences of hot pepper reveal the massive evolution of plant disease-resistance genes by retroduplication.</title>
        <authorList>
            <person name="Kim S."/>
            <person name="Park J."/>
            <person name="Yeom S.I."/>
            <person name="Kim Y.M."/>
            <person name="Seo E."/>
            <person name="Kim K.T."/>
            <person name="Kim M.S."/>
            <person name="Lee J.M."/>
            <person name="Cheong K."/>
            <person name="Shin H.S."/>
            <person name="Kim S.B."/>
            <person name="Han K."/>
            <person name="Lee J."/>
            <person name="Park M."/>
            <person name="Lee H.A."/>
            <person name="Lee H.Y."/>
            <person name="Lee Y."/>
            <person name="Oh S."/>
            <person name="Lee J.H."/>
            <person name="Choi E."/>
            <person name="Choi E."/>
            <person name="Lee S.E."/>
            <person name="Jeon J."/>
            <person name="Kim H."/>
            <person name="Choi G."/>
            <person name="Song H."/>
            <person name="Lee J."/>
            <person name="Lee S.C."/>
            <person name="Kwon J.K."/>
            <person name="Lee H.Y."/>
            <person name="Koo N."/>
            <person name="Hong Y."/>
            <person name="Kim R.W."/>
            <person name="Kang W.H."/>
            <person name="Huh J.H."/>
            <person name="Kang B.C."/>
            <person name="Yang T.J."/>
            <person name="Lee Y.H."/>
            <person name="Bennetzen J.L."/>
            <person name="Choi D."/>
        </authorList>
    </citation>
    <scope>NUCLEOTIDE SEQUENCE [LARGE SCALE GENOMIC DNA]</scope>
    <source>
        <strain evidence="2">cv. CM334</strain>
    </source>
</reference>
<dbReference type="PANTHER" id="PTHR10492">
    <property type="match status" value="1"/>
</dbReference>
<reference evidence="1 2" key="1">
    <citation type="journal article" date="2014" name="Nat. Genet.">
        <title>Genome sequence of the hot pepper provides insights into the evolution of pungency in Capsicum species.</title>
        <authorList>
            <person name="Kim S."/>
            <person name="Park M."/>
            <person name="Yeom S.I."/>
            <person name="Kim Y.M."/>
            <person name="Lee J.M."/>
            <person name="Lee H.A."/>
            <person name="Seo E."/>
            <person name="Choi J."/>
            <person name="Cheong K."/>
            <person name="Kim K.T."/>
            <person name="Jung K."/>
            <person name="Lee G.W."/>
            <person name="Oh S.K."/>
            <person name="Bae C."/>
            <person name="Kim S.B."/>
            <person name="Lee H.Y."/>
            <person name="Kim S.Y."/>
            <person name="Kim M.S."/>
            <person name="Kang B.C."/>
            <person name="Jo Y.D."/>
            <person name="Yang H.B."/>
            <person name="Jeong H.J."/>
            <person name="Kang W.H."/>
            <person name="Kwon J.K."/>
            <person name="Shin C."/>
            <person name="Lim J.Y."/>
            <person name="Park J.H."/>
            <person name="Huh J.H."/>
            <person name="Kim J.S."/>
            <person name="Kim B.D."/>
            <person name="Cohen O."/>
            <person name="Paran I."/>
            <person name="Suh M.C."/>
            <person name="Lee S.B."/>
            <person name="Kim Y.K."/>
            <person name="Shin Y."/>
            <person name="Noh S.J."/>
            <person name="Park J."/>
            <person name="Seo Y.S."/>
            <person name="Kwon S.Y."/>
            <person name="Kim H.A."/>
            <person name="Park J.M."/>
            <person name="Kim H.J."/>
            <person name="Choi S.B."/>
            <person name="Bosland P.W."/>
            <person name="Reeves G."/>
            <person name="Jo S.H."/>
            <person name="Lee B.W."/>
            <person name="Cho H.T."/>
            <person name="Choi H.S."/>
            <person name="Lee M.S."/>
            <person name="Yu Y."/>
            <person name="Do Choi Y."/>
            <person name="Park B.S."/>
            <person name="van Deynze A."/>
            <person name="Ashrafi H."/>
            <person name="Hill T."/>
            <person name="Kim W.T."/>
            <person name="Pai H.S."/>
            <person name="Ahn H.K."/>
            <person name="Yeam I."/>
            <person name="Giovannoni J.J."/>
            <person name="Rose J.K."/>
            <person name="Sorensen I."/>
            <person name="Lee S.J."/>
            <person name="Kim R.W."/>
            <person name="Choi I.Y."/>
            <person name="Choi B.S."/>
            <person name="Lim J.S."/>
            <person name="Lee Y.H."/>
            <person name="Choi D."/>
        </authorList>
    </citation>
    <scope>NUCLEOTIDE SEQUENCE [LARGE SCALE GENOMIC DNA]</scope>
    <source>
        <strain evidence="2">cv. CM334</strain>
    </source>
</reference>
<keyword evidence="2" id="KW-1185">Reference proteome</keyword>
<dbReference type="Gramene" id="PHT66227">
    <property type="protein sequence ID" value="PHT66227"/>
    <property type="gene ID" value="T459_30652"/>
</dbReference>